<feature type="transmembrane region" description="Helical" evidence="6">
    <location>
        <begin position="769"/>
        <end position="789"/>
    </location>
</feature>
<feature type="transmembrane region" description="Helical" evidence="6">
    <location>
        <begin position="566"/>
        <end position="586"/>
    </location>
</feature>
<dbReference type="PANTHER" id="PTHR43077">
    <property type="entry name" value="TRANSPORT PERMEASE YVFS-RELATED"/>
    <property type="match status" value="1"/>
</dbReference>
<gene>
    <name evidence="8" type="ORF">ERS852502_00385</name>
</gene>
<dbReference type="InterPro" id="IPR017501">
    <property type="entry name" value="Phage_infect_YhgE_C"/>
</dbReference>
<accession>A0A174Z3J8</accession>
<evidence type="ECO:0000256" key="6">
    <source>
        <dbReference type="SAM" id="Phobius"/>
    </source>
</evidence>
<evidence type="ECO:0000256" key="2">
    <source>
        <dbReference type="ARBA" id="ARBA00022692"/>
    </source>
</evidence>
<keyword evidence="3 6" id="KW-1133">Transmembrane helix</keyword>
<protein>
    <submittedName>
        <fullName evidence="8">YhgE/Pip C-terminal domain</fullName>
    </submittedName>
</protein>
<sequence>MRNAFRIFRRDMKRLLRNPAAILVLIGVSILPSLYAWFNIAANIDPYANTSGIKVAVANLDTDATHDDLTINAGSQIIDQLKENDQLGWTFVSKDAAIEGVKSGEYYAAIIIPQDFSESLLSVLSGKIETPELEYYINEKLNAIAPKITSSGASTIQTQINNTFSSVASETIAELLKESVFNISDFVDSTTEDINSLLAKAENNIQEYAQLLDQFQAGSADTNALIQNAKNAADSLGTAASSGANALSDADKIMQTTRSSAGEFSSSLSQALSDGELLLGKANSSASAGITDLATAAGRINTSVSTALGYANQVNELNADILADMQDLAGQLPGTIGDQITAKISTLQAQNQRNNELISSLQTGNDGIQDALDTTTATQEQLAALTKENIDNLHTFRSSLDQNILPLLNQTLDTFSSLTGQVTGMLNGVPATSDQMNSMLDQLTTGLSNTTELLNRTKDALGAVENKLNTLQTDLNAITSSATYQKLLSLEGIDADSIASFMSSPVEINTETYYAVNNYGSSMTPFYSNLAIWVGGIVLIAIFKMEVDKDSSMHGYGPTTLYFGRWLLYMVVGLIQGFIVCLGDTLLPGVQCNHPSQFILTGMVCSFVYVNIIYALSLTFKHIGKALCVILVILQIPGSSGTYPIEMTPAFFQKLHPLLPFTYGVNAMREAIAGFYGSNFRNDLLILLLCYVPISLLIGLGLRPALSGLNHLFDKKLAETEFMMCEPHEAELSRSTQLSMLLQASLSIEDLRLVTAERAQKFENNYRKMVRIGFLAIAIIPLIFLILMFSLESKIVFLTLWIISIIAISVWLIVIEYIHTKLEEQKEMAGMSYEEMLENFRGKEAE</sequence>
<dbReference type="Proteomes" id="UP000078383">
    <property type="component" value="Unassembled WGS sequence"/>
</dbReference>
<dbReference type="GO" id="GO:0016020">
    <property type="term" value="C:membrane"/>
    <property type="evidence" value="ECO:0007669"/>
    <property type="project" value="UniProtKB-SubCell"/>
</dbReference>
<keyword evidence="5" id="KW-0175">Coiled coil</keyword>
<feature type="transmembrane region" description="Helical" evidence="6">
    <location>
        <begin position="626"/>
        <end position="645"/>
    </location>
</feature>
<dbReference type="InterPro" id="IPR017500">
    <property type="entry name" value="Phage_infect_YhgE_N"/>
</dbReference>
<feature type="domain" description="ABC-2 type transporter transmembrane" evidence="7">
    <location>
        <begin position="355"/>
        <end position="692"/>
    </location>
</feature>
<dbReference type="EMBL" id="CZBX01000002">
    <property type="protein sequence ID" value="CUQ81965.1"/>
    <property type="molecule type" value="Genomic_DNA"/>
</dbReference>
<feature type="transmembrane region" description="Helical" evidence="6">
    <location>
        <begin position="795"/>
        <end position="818"/>
    </location>
</feature>
<dbReference type="AlphaFoldDB" id="A0A174Z3J8"/>
<evidence type="ECO:0000313" key="8">
    <source>
        <dbReference type="EMBL" id="CUQ81965.1"/>
    </source>
</evidence>
<dbReference type="RefSeq" id="WP_055170777.1">
    <property type="nucleotide sequence ID" value="NZ_CZBX01000002.1"/>
</dbReference>
<feature type="coiled-coil region" evidence="5">
    <location>
        <begin position="191"/>
        <end position="218"/>
    </location>
</feature>
<organism evidence="8 9">
    <name type="scientific">[Ruminococcus] torques</name>
    <dbReference type="NCBI Taxonomy" id="33039"/>
    <lineage>
        <taxon>Bacteria</taxon>
        <taxon>Bacillati</taxon>
        <taxon>Bacillota</taxon>
        <taxon>Clostridia</taxon>
        <taxon>Lachnospirales</taxon>
        <taxon>Lachnospiraceae</taxon>
        <taxon>Mediterraneibacter</taxon>
    </lineage>
</organism>
<reference evidence="8 9" key="1">
    <citation type="submission" date="2015-09" db="EMBL/GenBank/DDBJ databases">
        <authorList>
            <consortium name="Pathogen Informatics"/>
        </authorList>
    </citation>
    <scope>NUCLEOTIDE SEQUENCE [LARGE SCALE GENOMIC DNA]</scope>
    <source>
        <strain evidence="8 9">2789STDY5834889</strain>
    </source>
</reference>
<name>A0A174Z3J8_9FIRM</name>
<feature type="transmembrane region" description="Helical" evidence="6">
    <location>
        <begin position="526"/>
        <end position="545"/>
    </location>
</feature>
<dbReference type="InterPro" id="IPR051328">
    <property type="entry name" value="T7SS_ABC-Transporter"/>
</dbReference>
<dbReference type="Gene3D" id="3.40.1710.10">
    <property type="entry name" value="abc type-2 transporter like domain"/>
    <property type="match status" value="1"/>
</dbReference>
<keyword evidence="4 6" id="KW-0472">Membrane</keyword>
<evidence type="ECO:0000313" key="9">
    <source>
        <dbReference type="Proteomes" id="UP000078383"/>
    </source>
</evidence>
<evidence type="ECO:0000259" key="7">
    <source>
        <dbReference type="Pfam" id="PF12698"/>
    </source>
</evidence>
<evidence type="ECO:0000256" key="4">
    <source>
        <dbReference type="ARBA" id="ARBA00023136"/>
    </source>
</evidence>
<keyword evidence="2 6" id="KW-0812">Transmembrane</keyword>
<evidence type="ECO:0000256" key="1">
    <source>
        <dbReference type="ARBA" id="ARBA00004141"/>
    </source>
</evidence>
<feature type="transmembrane region" description="Helical" evidence="6">
    <location>
        <begin position="684"/>
        <end position="706"/>
    </location>
</feature>
<dbReference type="OrthoDB" id="9811483at2"/>
<evidence type="ECO:0000256" key="5">
    <source>
        <dbReference type="SAM" id="Coils"/>
    </source>
</evidence>
<feature type="domain" description="ABC-2 type transporter transmembrane" evidence="7">
    <location>
        <begin position="30"/>
        <end position="169"/>
    </location>
</feature>
<dbReference type="Pfam" id="PF12698">
    <property type="entry name" value="ABC2_membrane_3"/>
    <property type="match status" value="2"/>
</dbReference>
<evidence type="ECO:0000256" key="3">
    <source>
        <dbReference type="ARBA" id="ARBA00022989"/>
    </source>
</evidence>
<dbReference type="NCBIfam" id="TIGR03061">
    <property type="entry name" value="pip_yhgE_Nterm"/>
    <property type="match status" value="1"/>
</dbReference>
<dbReference type="PANTHER" id="PTHR43077:SF10">
    <property type="entry name" value="TRANSPORT PERMEASE PROTEIN"/>
    <property type="match status" value="1"/>
</dbReference>
<comment type="subcellular location">
    <subcellularLocation>
        <location evidence="1">Membrane</location>
        <topology evidence="1">Multi-pass membrane protein</topology>
    </subcellularLocation>
</comment>
<dbReference type="NCBIfam" id="TIGR03062">
    <property type="entry name" value="pip_yhgE_Cterm"/>
    <property type="match status" value="1"/>
</dbReference>
<feature type="transmembrane region" description="Helical" evidence="6">
    <location>
        <begin position="598"/>
        <end position="619"/>
    </location>
</feature>
<dbReference type="InterPro" id="IPR013525">
    <property type="entry name" value="ABC2_TM"/>
</dbReference>
<proteinExistence type="predicted"/>
<dbReference type="GO" id="GO:0140359">
    <property type="term" value="F:ABC-type transporter activity"/>
    <property type="evidence" value="ECO:0007669"/>
    <property type="project" value="InterPro"/>
</dbReference>